<dbReference type="RefSeq" id="WP_068709291.1">
    <property type="nucleotide sequence ID" value="NZ_LRIE01000079.1"/>
</dbReference>
<comment type="caution">
    <text evidence="2">The sequence shown here is derived from an EMBL/GenBank/DDBJ whole genome shotgun (WGS) entry which is preliminary data.</text>
</comment>
<feature type="domain" description="IPT/TIG" evidence="1">
    <location>
        <begin position="155"/>
        <end position="233"/>
    </location>
</feature>
<dbReference type="NCBIfam" id="NF047353">
    <property type="entry name" value="tube_lmo2291"/>
    <property type="match status" value="1"/>
</dbReference>
<dbReference type="Pfam" id="PF01833">
    <property type="entry name" value="TIG"/>
    <property type="match status" value="1"/>
</dbReference>
<evidence type="ECO:0000259" key="1">
    <source>
        <dbReference type="Pfam" id="PF01833"/>
    </source>
</evidence>
<dbReference type="InterPro" id="IPR014756">
    <property type="entry name" value="Ig_E-set"/>
</dbReference>
<protein>
    <submittedName>
        <fullName evidence="2">IPT/TIG domain protein</fullName>
    </submittedName>
</protein>
<dbReference type="Proteomes" id="UP000076447">
    <property type="component" value="Unassembled WGS sequence"/>
</dbReference>
<proteinExistence type="predicted"/>
<gene>
    <name evidence="2" type="ORF">OJAG_28460</name>
</gene>
<dbReference type="SUPFAM" id="SSF81296">
    <property type="entry name" value="E set domains"/>
    <property type="match status" value="1"/>
</dbReference>
<sequence>MDTLNPTVNSIWRLDVDLTPATPNFVQVRAMQNFVPGINSTVQDSSDYDSEGWGSDAVTLRKAQPTATLLRKENPTTGAYDPGQEALRQASEDLELVHIRWYERKTGGQAWEGYALVQWAPSGGTVEGLQAVAVTLLVQGKPEKIANPTAAATAPVVASALPSGALAGTQVTITGTGFTGTTGAAGVKFGAANASSYVVVNATTIVAVLPAGSAGSAPVVVTNGVGASAPLAYTRGA</sequence>
<dbReference type="EMBL" id="LRIE01000079">
    <property type="protein sequence ID" value="KZM34547.1"/>
    <property type="molecule type" value="Genomic_DNA"/>
</dbReference>
<dbReference type="InterPro" id="IPR002909">
    <property type="entry name" value="IPT_dom"/>
</dbReference>
<name>A0A161XD21_9CELL</name>
<accession>A0A161XD21</accession>
<dbReference type="PATRIC" id="fig|43678.3.peg.2978"/>
<evidence type="ECO:0000313" key="2">
    <source>
        <dbReference type="EMBL" id="KZM34547.1"/>
    </source>
</evidence>
<dbReference type="Gene3D" id="2.60.40.10">
    <property type="entry name" value="Immunoglobulins"/>
    <property type="match status" value="1"/>
</dbReference>
<evidence type="ECO:0000313" key="3">
    <source>
        <dbReference type="Proteomes" id="UP000076447"/>
    </source>
</evidence>
<dbReference type="AlphaFoldDB" id="A0A161XD21"/>
<dbReference type="GO" id="GO:0005975">
    <property type="term" value="P:carbohydrate metabolic process"/>
    <property type="evidence" value="ECO:0007669"/>
    <property type="project" value="UniProtKB-ARBA"/>
</dbReference>
<reference evidence="2 3" key="1">
    <citation type="submission" date="2016-01" db="EMBL/GenBank/DDBJ databases">
        <title>Genome sequence of Oerskovia enterophila VJag, an agar and cellulose degrading bacterium.</title>
        <authorList>
            <person name="Poehlein A."/>
            <person name="Jag V."/>
            <person name="Bengelsdorf F."/>
            <person name="Duerre P."/>
            <person name="Daniel R."/>
        </authorList>
    </citation>
    <scope>NUCLEOTIDE SEQUENCE [LARGE SCALE GENOMIC DNA]</scope>
    <source>
        <strain evidence="2 3">VJag</strain>
    </source>
</reference>
<dbReference type="STRING" id="43678.OJAG_28460"/>
<organism evidence="2 3">
    <name type="scientific">Oerskovia enterophila</name>
    <dbReference type="NCBI Taxonomy" id="43678"/>
    <lineage>
        <taxon>Bacteria</taxon>
        <taxon>Bacillati</taxon>
        <taxon>Actinomycetota</taxon>
        <taxon>Actinomycetes</taxon>
        <taxon>Micrococcales</taxon>
        <taxon>Cellulomonadaceae</taxon>
        <taxon>Oerskovia</taxon>
    </lineage>
</organism>
<dbReference type="InterPro" id="IPR013783">
    <property type="entry name" value="Ig-like_fold"/>
</dbReference>